<gene>
    <name evidence="1" type="ORF">RWH43_16820</name>
</gene>
<sequence>MREKTPSQRAYGLGMDHAEHDNLGKLHHRLRSGREIAAVLGLADPSGEQTVNLRDAYNHGWSIWA</sequence>
<organism evidence="1 2">
    <name type="scientific">Microbacterium algihabitans</name>
    <dbReference type="NCBI Taxonomy" id="3075992"/>
    <lineage>
        <taxon>Bacteria</taxon>
        <taxon>Bacillati</taxon>
        <taxon>Actinomycetota</taxon>
        <taxon>Actinomycetes</taxon>
        <taxon>Micrococcales</taxon>
        <taxon>Microbacteriaceae</taxon>
        <taxon>Microbacterium</taxon>
    </lineage>
</organism>
<evidence type="ECO:0008006" key="3">
    <source>
        <dbReference type="Google" id="ProtNLM"/>
    </source>
</evidence>
<name>A0ABU3S011_9MICO</name>
<keyword evidence="2" id="KW-1185">Reference proteome</keyword>
<comment type="caution">
    <text evidence="1">The sequence shown here is derived from an EMBL/GenBank/DDBJ whole genome shotgun (WGS) entry which is preliminary data.</text>
</comment>
<dbReference type="Proteomes" id="UP001256673">
    <property type="component" value="Unassembled WGS sequence"/>
</dbReference>
<proteinExistence type="predicted"/>
<protein>
    <recommendedName>
        <fullName evidence="3">Helix-turn-helix domain-containing protein</fullName>
    </recommendedName>
</protein>
<accession>A0ABU3S011</accession>
<evidence type="ECO:0000313" key="2">
    <source>
        <dbReference type="Proteomes" id="UP001256673"/>
    </source>
</evidence>
<dbReference type="RefSeq" id="WP_316002021.1">
    <property type="nucleotide sequence ID" value="NZ_JAWDIU010000008.1"/>
</dbReference>
<evidence type="ECO:0000313" key="1">
    <source>
        <dbReference type="EMBL" id="MDU0328424.1"/>
    </source>
</evidence>
<reference evidence="1 2" key="1">
    <citation type="submission" date="2023-09" db="EMBL/GenBank/DDBJ databases">
        <title>Microbacterium fusihabitans sp. nov., Microbacterium phycihabitans sp. nov., and Microbacterium cervinum sp. nov., isolated from dried seaweeds of beach.</title>
        <authorList>
            <person name="Lee S.D."/>
        </authorList>
    </citation>
    <scope>NUCLEOTIDE SEQUENCE [LARGE SCALE GENOMIC DNA]</scope>
    <source>
        <strain evidence="1 2">KSW2-21</strain>
    </source>
</reference>
<dbReference type="EMBL" id="JAWDIU010000008">
    <property type="protein sequence ID" value="MDU0328424.1"/>
    <property type="molecule type" value="Genomic_DNA"/>
</dbReference>